<evidence type="ECO:0000256" key="2">
    <source>
        <dbReference type="ARBA" id="ARBA00022737"/>
    </source>
</evidence>
<name>A0A9N8VAE6_9GLOM</name>
<dbReference type="InterPro" id="IPR003591">
    <property type="entry name" value="Leu-rich_rpt_typical-subtyp"/>
</dbReference>
<feature type="compositionally biased region" description="Low complexity" evidence="3">
    <location>
        <begin position="211"/>
        <end position="226"/>
    </location>
</feature>
<dbReference type="PROSITE" id="PS51450">
    <property type="entry name" value="LRR"/>
    <property type="match status" value="2"/>
</dbReference>
<comment type="caution">
    <text evidence="5">The sequence shown here is derived from an EMBL/GenBank/DDBJ whole genome shotgun (WGS) entry which is preliminary data.</text>
</comment>
<dbReference type="InterPro" id="IPR055414">
    <property type="entry name" value="LRR_R13L4/SHOC2-like"/>
</dbReference>
<dbReference type="Pfam" id="PF23598">
    <property type="entry name" value="LRR_14"/>
    <property type="match status" value="1"/>
</dbReference>
<dbReference type="InterPro" id="IPR050216">
    <property type="entry name" value="LRR_domain-containing"/>
</dbReference>
<dbReference type="InterPro" id="IPR032675">
    <property type="entry name" value="LRR_dom_sf"/>
</dbReference>
<dbReference type="SUPFAM" id="SSF52058">
    <property type="entry name" value="L domain-like"/>
    <property type="match status" value="1"/>
</dbReference>
<sequence>MKYPKPSSIQIYGITKDSLQYSDNDLVKIVQESLVNDPKTIRLVMKNIRELPVEIIIVAKNYKIERFGLDQNQLTNLPTEICNLTCLRYLNISQNAFREFPELCSLPSLEILDISKNKIRKLPKDFGKLMTLKALQMSKNQIKKLPTYIGDMKHLQYLKVDYNPITFPLREVISIPKGEDKEDKEIMLTWLESLKEYLRQHADLPRRDRSYSSQGSHHSNSSSIGSIEDIGNIGGVGIVGSVGSVGMSLYENGENVITRILEEKTGDFYFQKLKTLLPIEHLPTSDTALREASRNILYAFSQVHKALRQFVIFTGNEKIFVIELNKTNALIGQLSISLQRFDTFALQAAPDAEHCAKLLTAVQENVSCFKNLMESLNKRLKSLTQSSENIRYSRTLLLVLHGAVADIKFAWDHIFPLLNNDYTPYTGLVAPFRSRSMSRSNSNSSNHHMNGAIYEQLILLVENSIKAMKDLRSHVDDVSEVTRRLKKTILVSKLSSSKEDSSIQHKIYRDAMSAMAKDLSHEWQLDSKVKAGLGHVTKFNIDLTNCLSKIGPPPPSPPIEDPPITTTNITERGINLVKYTEVMEKEEREGKENVIAIDRDVVVIAI</sequence>
<evidence type="ECO:0000313" key="6">
    <source>
        <dbReference type="Proteomes" id="UP000789706"/>
    </source>
</evidence>
<gene>
    <name evidence="5" type="ORF">DEBURN_LOCUS1604</name>
</gene>
<dbReference type="PANTHER" id="PTHR48051">
    <property type="match status" value="1"/>
</dbReference>
<dbReference type="Pfam" id="PF10428">
    <property type="entry name" value="SOG2"/>
    <property type="match status" value="1"/>
</dbReference>
<keyword evidence="2" id="KW-0677">Repeat</keyword>
<dbReference type="EMBL" id="CAJVPK010000074">
    <property type="protein sequence ID" value="CAG8443197.1"/>
    <property type="molecule type" value="Genomic_DNA"/>
</dbReference>
<evidence type="ECO:0000313" key="5">
    <source>
        <dbReference type="EMBL" id="CAG8443197.1"/>
    </source>
</evidence>
<keyword evidence="6" id="KW-1185">Reference proteome</keyword>
<evidence type="ECO:0000256" key="3">
    <source>
        <dbReference type="SAM" id="MobiDB-lite"/>
    </source>
</evidence>
<dbReference type="GO" id="GO:0005737">
    <property type="term" value="C:cytoplasm"/>
    <property type="evidence" value="ECO:0007669"/>
    <property type="project" value="TreeGrafter"/>
</dbReference>
<dbReference type="InterPro" id="IPR019487">
    <property type="entry name" value="RAM_signalling_pathway_SOG2"/>
</dbReference>
<evidence type="ECO:0000259" key="4">
    <source>
        <dbReference type="Pfam" id="PF23598"/>
    </source>
</evidence>
<dbReference type="OrthoDB" id="1394818at2759"/>
<dbReference type="Gene3D" id="3.80.10.10">
    <property type="entry name" value="Ribonuclease Inhibitor"/>
    <property type="match status" value="1"/>
</dbReference>
<dbReference type="Proteomes" id="UP000789706">
    <property type="component" value="Unassembled WGS sequence"/>
</dbReference>
<feature type="domain" description="Disease resistance R13L4/SHOC-2-like LRR" evidence="4">
    <location>
        <begin position="79"/>
        <end position="160"/>
    </location>
</feature>
<proteinExistence type="predicted"/>
<accession>A0A9N8VAE6</accession>
<dbReference type="AlphaFoldDB" id="A0A9N8VAE6"/>
<keyword evidence="1" id="KW-0433">Leucine-rich repeat</keyword>
<reference evidence="5" key="1">
    <citation type="submission" date="2021-06" db="EMBL/GenBank/DDBJ databases">
        <authorList>
            <person name="Kallberg Y."/>
            <person name="Tangrot J."/>
            <person name="Rosling A."/>
        </authorList>
    </citation>
    <scope>NUCLEOTIDE SEQUENCE</scope>
    <source>
        <strain evidence="5">AZ414A</strain>
    </source>
</reference>
<protein>
    <submittedName>
        <fullName evidence="5">7210_t:CDS:1</fullName>
    </submittedName>
</protein>
<feature type="region of interest" description="Disordered" evidence="3">
    <location>
        <begin position="205"/>
        <end position="226"/>
    </location>
</feature>
<organism evidence="5 6">
    <name type="scientific">Diversispora eburnea</name>
    <dbReference type="NCBI Taxonomy" id="1213867"/>
    <lineage>
        <taxon>Eukaryota</taxon>
        <taxon>Fungi</taxon>
        <taxon>Fungi incertae sedis</taxon>
        <taxon>Mucoromycota</taxon>
        <taxon>Glomeromycotina</taxon>
        <taxon>Glomeromycetes</taxon>
        <taxon>Diversisporales</taxon>
        <taxon>Diversisporaceae</taxon>
        <taxon>Diversispora</taxon>
    </lineage>
</organism>
<dbReference type="InterPro" id="IPR001611">
    <property type="entry name" value="Leu-rich_rpt"/>
</dbReference>
<dbReference type="PANTHER" id="PTHR48051:SF54">
    <property type="entry name" value="LEUCINE-RICH REPEAT-CONTAINING PROTEIN"/>
    <property type="match status" value="1"/>
</dbReference>
<evidence type="ECO:0000256" key="1">
    <source>
        <dbReference type="ARBA" id="ARBA00022614"/>
    </source>
</evidence>
<dbReference type="SMART" id="SM00369">
    <property type="entry name" value="LRR_TYP"/>
    <property type="match status" value="3"/>
</dbReference>